<protein>
    <recommendedName>
        <fullName evidence="4">Outer membrane protein beta-barrel domain-containing protein</fullName>
    </recommendedName>
</protein>
<name>A0ABV3ZV17_9BURK</name>
<comment type="caution">
    <text evidence="2">The sequence shown here is derived from an EMBL/GenBank/DDBJ whole genome shotgun (WGS) entry which is preliminary data.</text>
</comment>
<dbReference type="Proteomes" id="UP001561046">
    <property type="component" value="Unassembled WGS sequence"/>
</dbReference>
<evidence type="ECO:0000313" key="3">
    <source>
        <dbReference type="Proteomes" id="UP001561046"/>
    </source>
</evidence>
<evidence type="ECO:0000313" key="2">
    <source>
        <dbReference type="EMBL" id="MEX8193375.1"/>
    </source>
</evidence>
<gene>
    <name evidence="2" type="ORF">AB6724_11045</name>
</gene>
<dbReference type="RefSeq" id="WP_369338569.1">
    <property type="nucleotide sequence ID" value="NZ_JBFYGN010000010.1"/>
</dbReference>
<proteinExistence type="predicted"/>
<dbReference type="EMBL" id="JBFYGN010000010">
    <property type="protein sequence ID" value="MEX8193375.1"/>
    <property type="molecule type" value="Genomic_DNA"/>
</dbReference>
<organism evidence="2 3">
    <name type="scientific">Comamonas guangdongensis</name>
    <dbReference type="NCBI Taxonomy" id="510515"/>
    <lineage>
        <taxon>Bacteria</taxon>
        <taxon>Pseudomonadati</taxon>
        <taxon>Pseudomonadota</taxon>
        <taxon>Betaproteobacteria</taxon>
        <taxon>Burkholderiales</taxon>
        <taxon>Comamonadaceae</taxon>
        <taxon>Comamonas</taxon>
    </lineage>
</organism>
<feature type="signal peptide" evidence="1">
    <location>
        <begin position="1"/>
        <end position="27"/>
    </location>
</feature>
<keyword evidence="1" id="KW-0732">Signal</keyword>
<reference evidence="2 3" key="1">
    <citation type="journal article" date="2013" name="Int. J. Syst. Evol. Microbiol.">
        <title>Comamonas guangdongensis sp. nov., isolated from subterranean forest sediment, and emended description of the genus Comamonas.</title>
        <authorList>
            <person name="Zhang J."/>
            <person name="Wang Y."/>
            <person name="Zhou S."/>
            <person name="Wu C."/>
            <person name="He J."/>
            <person name="Li F."/>
        </authorList>
    </citation>
    <scope>NUCLEOTIDE SEQUENCE [LARGE SCALE GENOMIC DNA]</scope>
    <source>
        <strain evidence="2 3">CCTCC AB2011133</strain>
    </source>
</reference>
<keyword evidence="3" id="KW-1185">Reference proteome</keyword>
<evidence type="ECO:0008006" key="4">
    <source>
        <dbReference type="Google" id="ProtNLM"/>
    </source>
</evidence>
<sequence length="255" mass="27496">MNSSIALKSLKAAALLATSLLLAPAHAQTAAETAGDAWRLQLTPYVWMTGLDGHIRPFRGAPTAHVDKSFSELLDKLDAAAFVTGTARKGRYVFQGDFSHASTSDRSALPLGLTANAKVRQSSLTLTGGYNWSAGPRSSIDLMAGARLWDIKAEVQLPGLGAAGSNTSFIDPIIAARWRYDLAPRWSTLLYADAGGFGMGSRSTWQLLGLLNYQLKDSIHLSLGYRTLSVDYRHDGKRLDFSQSGPMLGGTFQFD</sequence>
<accession>A0ABV3ZV17</accession>
<feature type="chain" id="PRO_5045060608" description="Outer membrane protein beta-barrel domain-containing protein" evidence="1">
    <location>
        <begin position="28"/>
        <end position="255"/>
    </location>
</feature>
<evidence type="ECO:0000256" key="1">
    <source>
        <dbReference type="SAM" id="SignalP"/>
    </source>
</evidence>